<keyword evidence="2" id="KW-1185">Reference proteome</keyword>
<reference evidence="1" key="1">
    <citation type="journal article" date="2019" name="bioRxiv">
        <title>The Genome of the Zebra Mussel, Dreissena polymorpha: A Resource for Invasive Species Research.</title>
        <authorList>
            <person name="McCartney M.A."/>
            <person name="Auch B."/>
            <person name="Kono T."/>
            <person name="Mallez S."/>
            <person name="Zhang Y."/>
            <person name="Obille A."/>
            <person name="Becker A."/>
            <person name="Abrahante J.E."/>
            <person name="Garbe J."/>
            <person name="Badalamenti J.P."/>
            <person name="Herman A."/>
            <person name="Mangelson H."/>
            <person name="Liachko I."/>
            <person name="Sullivan S."/>
            <person name="Sone E.D."/>
            <person name="Koren S."/>
            <person name="Silverstein K.A.T."/>
            <person name="Beckman K.B."/>
            <person name="Gohl D.M."/>
        </authorList>
    </citation>
    <scope>NUCLEOTIDE SEQUENCE</scope>
    <source>
        <strain evidence="1">Duluth1</strain>
        <tissue evidence="1">Whole animal</tissue>
    </source>
</reference>
<comment type="caution">
    <text evidence="1">The sequence shown here is derived from an EMBL/GenBank/DDBJ whole genome shotgun (WGS) entry which is preliminary data.</text>
</comment>
<proteinExistence type="predicted"/>
<dbReference type="EMBL" id="JAIWYP010000003">
    <property type="protein sequence ID" value="KAH3844745.1"/>
    <property type="molecule type" value="Genomic_DNA"/>
</dbReference>
<protein>
    <submittedName>
        <fullName evidence="1">Uncharacterized protein</fullName>
    </submittedName>
</protein>
<name>A0A9D4KRF7_DREPO</name>
<reference evidence="1" key="2">
    <citation type="submission" date="2020-11" db="EMBL/GenBank/DDBJ databases">
        <authorList>
            <person name="McCartney M.A."/>
            <person name="Auch B."/>
            <person name="Kono T."/>
            <person name="Mallez S."/>
            <person name="Becker A."/>
            <person name="Gohl D.M."/>
            <person name="Silverstein K.A.T."/>
            <person name="Koren S."/>
            <person name="Bechman K.B."/>
            <person name="Herman A."/>
            <person name="Abrahante J.E."/>
            <person name="Garbe J."/>
        </authorList>
    </citation>
    <scope>NUCLEOTIDE SEQUENCE</scope>
    <source>
        <strain evidence="1">Duluth1</strain>
        <tissue evidence="1">Whole animal</tissue>
    </source>
</reference>
<evidence type="ECO:0000313" key="1">
    <source>
        <dbReference type="EMBL" id="KAH3844745.1"/>
    </source>
</evidence>
<dbReference type="AlphaFoldDB" id="A0A9D4KRF7"/>
<dbReference type="SUPFAM" id="SSF63829">
    <property type="entry name" value="Calcium-dependent phosphotriesterase"/>
    <property type="match status" value="1"/>
</dbReference>
<evidence type="ECO:0000313" key="2">
    <source>
        <dbReference type="Proteomes" id="UP000828390"/>
    </source>
</evidence>
<dbReference type="Proteomes" id="UP000828390">
    <property type="component" value="Unassembled WGS sequence"/>
</dbReference>
<organism evidence="1 2">
    <name type="scientific">Dreissena polymorpha</name>
    <name type="common">Zebra mussel</name>
    <name type="synonym">Mytilus polymorpha</name>
    <dbReference type="NCBI Taxonomy" id="45954"/>
    <lineage>
        <taxon>Eukaryota</taxon>
        <taxon>Metazoa</taxon>
        <taxon>Spiralia</taxon>
        <taxon>Lophotrochozoa</taxon>
        <taxon>Mollusca</taxon>
        <taxon>Bivalvia</taxon>
        <taxon>Autobranchia</taxon>
        <taxon>Heteroconchia</taxon>
        <taxon>Euheterodonta</taxon>
        <taxon>Imparidentia</taxon>
        <taxon>Neoheterodontei</taxon>
        <taxon>Myida</taxon>
        <taxon>Dreissenoidea</taxon>
        <taxon>Dreissenidae</taxon>
        <taxon>Dreissena</taxon>
    </lineage>
</organism>
<sequence length="86" mass="9263">MDGTVLSSLEDPALQWPRCIHMSETGQLLVCGYSNNVFQVDGEGGLVTLASDQDGLNGTESVYYIARTGMLIVGHTSNDMLLINTK</sequence>
<accession>A0A9D4KRF7</accession>
<gene>
    <name evidence="1" type="ORF">DPMN_087007</name>
</gene>